<accession>A0ABT3G7N9</accession>
<proteinExistence type="predicted"/>
<keyword evidence="2" id="KW-1185">Reference proteome</keyword>
<name>A0ABT3G7N9_9BACT</name>
<gene>
    <name evidence="1" type="ORF">OJ996_19910</name>
</gene>
<evidence type="ECO:0000313" key="1">
    <source>
        <dbReference type="EMBL" id="MCW1915863.1"/>
    </source>
</evidence>
<sequence>MHVLPYANLEDVRYAIRHRCLISFSYKRERITAEPHLLGNFQKTHALILVAWKTEPEEGWDHYRYAQIRDFEVLRERFYHFRTGFTPHDRKIVGIDTMVSGYPR</sequence>
<comment type="caution">
    <text evidence="1">The sequence shown here is derived from an EMBL/GenBank/DDBJ whole genome shotgun (WGS) entry which is preliminary data.</text>
</comment>
<dbReference type="RefSeq" id="WP_345783798.1">
    <property type="nucleotide sequence ID" value="NZ_JAPDDR010000011.1"/>
</dbReference>
<evidence type="ECO:0008006" key="3">
    <source>
        <dbReference type="Google" id="ProtNLM"/>
    </source>
</evidence>
<protein>
    <recommendedName>
        <fullName evidence="3">WYL domain-containing protein</fullName>
    </recommendedName>
</protein>
<dbReference type="Proteomes" id="UP001165653">
    <property type="component" value="Unassembled WGS sequence"/>
</dbReference>
<evidence type="ECO:0000313" key="2">
    <source>
        <dbReference type="Proteomes" id="UP001165653"/>
    </source>
</evidence>
<organism evidence="1 2">
    <name type="scientific">Luteolibacter rhizosphaerae</name>
    <dbReference type="NCBI Taxonomy" id="2989719"/>
    <lineage>
        <taxon>Bacteria</taxon>
        <taxon>Pseudomonadati</taxon>
        <taxon>Verrucomicrobiota</taxon>
        <taxon>Verrucomicrobiia</taxon>
        <taxon>Verrucomicrobiales</taxon>
        <taxon>Verrucomicrobiaceae</taxon>
        <taxon>Luteolibacter</taxon>
    </lineage>
</organism>
<reference evidence="1" key="1">
    <citation type="submission" date="2022-10" db="EMBL/GenBank/DDBJ databases">
        <title>Luteolibacter sp. GHJ8, whole genome shotgun sequencing project.</title>
        <authorList>
            <person name="Zhao G."/>
            <person name="Shen L."/>
        </authorList>
    </citation>
    <scope>NUCLEOTIDE SEQUENCE</scope>
    <source>
        <strain evidence="1">GHJ8</strain>
    </source>
</reference>
<dbReference type="EMBL" id="JAPDDR010000011">
    <property type="protein sequence ID" value="MCW1915863.1"/>
    <property type="molecule type" value="Genomic_DNA"/>
</dbReference>